<sequence>VFSRSSYKSPINTYYLLEDLCTIQCIHCTLSFFESFIFNQCIALSPIKIQVQILDFTIFSKLFINIILLRLFMNTSHK</sequence>
<feature type="non-terminal residue" evidence="2">
    <location>
        <position position="1"/>
    </location>
</feature>
<keyword evidence="1" id="KW-0472">Membrane</keyword>
<protein>
    <submittedName>
        <fullName evidence="2">Uncharacterized protein</fullName>
    </submittedName>
</protein>
<dbReference type="EMBL" id="RQTK01000138">
    <property type="protein sequence ID" value="RUS86463.1"/>
    <property type="molecule type" value="Genomic_DNA"/>
</dbReference>
<proteinExistence type="predicted"/>
<keyword evidence="1" id="KW-1133">Transmembrane helix</keyword>
<evidence type="ECO:0000313" key="2">
    <source>
        <dbReference type="EMBL" id="RUS86463.1"/>
    </source>
</evidence>
<keyword evidence="1" id="KW-0812">Transmembrane</keyword>
<dbReference type="Proteomes" id="UP000271974">
    <property type="component" value="Unassembled WGS sequence"/>
</dbReference>
<dbReference type="AlphaFoldDB" id="A0A3S0ZUY4"/>
<accession>A0A3S0ZUY4</accession>
<evidence type="ECO:0000256" key="1">
    <source>
        <dbReference type="SAM" id="Phobius"/>
    </source>
</evidence>
<evidence type="ECO:0000313" key="3">
    <source>
        <dbReference type="Proteomes" id="UP000271974"/>
    </source>
</evidence>
<gene>
    <name evidence="2" type="ORF">EGW08_005778</name>
</gene>
<keyword evidence="3" id="KW-1185">Reference proteome</keyword>
<comment type="caution">
    <text evidence="2">The sequence shown here is derived from an EMBL/GenBank/DDBJ whole genome shotgun (WGS) entry which is preliminary data.</text>
</comment>
<reference evidence="2 3" key="1">
    <citation type="submission" date="2019-01" db="EMBL/GenBank/DDBJ databases">
        <title>A draft genome assembly of the solar-powered sea slug Elysia chlorotica.</title>
        <authorList>
            <person name="Cai H."/>
            <person name="Li Q."/>
            <person name="Fang X."/>
            <person name="Li J."/>
            <person name="Curtis N.E."/>
            <person name="Altenburger A."/>
            <person name="Shibata T."/>
            <person name="Feng M."/>
            <person name="Maeda T."/>
            <person name="Schwartz J.A."/>
            <person name="Shigenobu S."/>
            <person name="Lundholm N."/>
            <person name="Nishiyama T."/>
            <person name="Yang H."/>
            <person name="Hasebe M."/>
            <person name="Li S."/>
            <person name="Pierce S.K."/>
            <person name="Wang J."/>
        </authorList>
    </citation>
    <scope>NUCLEOTIDE SEQUENCE [LARGE SCALE GENOMIC DNA]</scope>
    <source>
        <strain evidence="2">EC2010</strain>
        <tissue evidence="2">Whole organism of an adult</tissue>
    </source>
</reference>
<organism evidence="2 3">
    <name type="scientific">Elysia chlorotica</name>
    <name type="common">Eastern emerald elysia</name>
    <name type="synonym">Sea slug</name>
    <dbReference type="NCBI Taxonomy" id="188477"/>
    <lineage>
        <taxon>Eukaryota</taxon>
        <taxon>Metazoa</taxon>
        <taxon>Spiralia</taxon>
        <taxon>Lophotrochozoa</taxon>
        <taxon>Mollusca</taxon>
        <taxon>Gastropoda</taxon>
        <taxon>Heterobranchia</taxon>
        <taxon>Euthyneura</taxon>
        <taxon>Panpulmonata</taxon>
        <taxon>Sacoglossa</taxon>
        <taxon>Placobranchoidea</taxon>
        <taxon>Plakobranchidae</taxon>
        <taxon>Elysia</taxon>
    </lineage>
</organism>
<feature type="transmembrane region" description="Helical" evidence="1">
    <location>
        <begin position="53"/>
        <end position="73"/>
    </location>
</feature>
<name>A0A3S0ZUY4_ELYCH</name>